<keyword evidence="4" id="KW-0560">Oxidoreductase</keyword>
<dbReference type="SUPFAM" id="SSF53474">
    <property type="entry name" value="alpha/beta-Hydrolases"/>
    <property type="match status" value="1"/>
</dbReference>
<dbReference type="InterPro" id="IPR000073">
    <property type="entry name" value="AB_hydrolase_1"/>
</dbReference>
<name>A0ABV2Q347_9BURK</name>
<dbReference type="InterPro" id="IPR029058">
    <property type="entry name" value="AB_hydrolase_fold"/>
</dbReference>
<dbReference type="Pfam" id="PF00561">
    <property type="entry name" value="Abhydrolase_1"/>
    <property type="match status" value="1"/>
</dbReference>
<evidence type="ECO:0000256" key="1">
    <source>
        <dbReference type="ARBA" id="ARBA00022801"/>
    </source>
</evidence>
<feature type="chain" id="PRO_5046671521" evidence="2">
    <location>
        <begin position="27"/>
        <end position="310"/>
    </location>
</feature>
<keyword evidence="4" id="KW-0575">Peroxidase</keyword>
<sequence length="310" mass="33083">MTIRTDVVRHVGIACVLAGAAFSAIAQPTQPTPDFKASWVTTSDGTRLSVREYGNPQGPAIVFVHGIAQSQLAFARQMRSPLATTYRLISYDLRGHGESDKPSAEAAYTNGKRMSDDLQSVIDATGAKRPVLVGWSLGGIVVAQYLSDYGDSGIAGVNFAGARIAQPPGQAARMPGGAFLREMLLPDLERNIRATGNFVRACVAAPLAAEDFELMLGYNMASPVSARAATLKWSGGTNFADALLRIKVPVLISHGRRDQVIAPAVADEAARLLKTSKLSWYDEAGHSVFFEDAPRFNSELAAFVSSAQAR</sequence>
<accession>A0ABV2Q347</accession>
<keyword evidence="1" id="KW-0378">Hydrolase</keyword>
<comment type="caution">
    <text evidence="4">The sequence shown here is derived from an EMBL/GenBank/DDBJ whole genome shotgun (WGS) entry which is preliminary data.</text>
</comment>
<feature type="signal peptide" evidence="2">
    <location>
        <begin position="1"/>
        <end position="26"/>
    </location>
</feature>
<dbReference type="RefSeq" id="WP_354440893.1">
    <property type="nucleotide sequence ID" value="NZ_JBEPSH010000001.1"/>
</dbReference>
<dbReference type="EC" id="1.11.1.10" evidence="4"/>
<proteinExistence type="predicted"/>
<protein>
    <submittedName>
        <fullName evidence="4">Non-heme chloroperoxidase</fullName>
        <ecNumber evidence="4">1.11.1.10</ecNumber>
    </submittedName>
</protein>
<dbReference type="PRINTS" id="PR00111">
    <property type="entry name" value="ABHYDROLASE"/>
</dbReference>
<dbReference type="Proteomes" id="UP001549320">
    <property type="component" value="Unassembled WGS sequence"/>
</dbReference>
<dbReference type="GO" id="GO:0016691">
    <property type="term" value="F:chloride peroxidase activity"/>
    <property type="evidence" value="ECO:0007669"/>
    <property type="project" value="UniProtKB-EC"/>
</dbReference>
<evidence type="ECO:0000256" key="2">
    <source>
        <dbReference type="SAM" id="SignalP"/>
    </source>
</evidence>
<dbReference type="Gene3D" id="3.40.50.1820">
    <property type="entry name" value="alpha/beta hydrolase"/>
    <property type="match status" value="1"/>
</dbReference>
<dbReference type="EMBL" id="JBEPSH010000001">
    <property type="protein sequence ID" value="MET4575444.1"/>
    <property type="molecule type" value="Genomic_DNA"/>
</dbReference>
<keyword evidence="2" id="KW-0732">Signal</keyword>
<evidence type="ECO:0000313" key="5">
    <source>
        <dbReference type="Proteomes" id="UP001549320"/>
    </source>
</evidence>
<reference evidence="4 5" key="1">
    <citation type="submission" date="2024-06" db="EMBL/GenBank/DDBJ databases">
        <title>Sorghum-associated microbial communities from plants grown in Nebraska, USA.</title>
        <authorList>
            <person name="Schachtman D."/>
        </authorList>
    </citation>
    <scope>NUCLEOTIDE SEQUENCE [LARGE SCALE GENOMIC DNA]</scope>
    <source>
        <strain evidence="4 5">2709</strain>
    </source>
</reference>
<organism evidence="4 5">
    <name type="scientific">Ottowia thiooxydans</name>
    <dbReference type="NCBI Taxonomy" id="219182"/>
    <lineage>
        <taxon>Bacteria</taxon>
        <taxon>Pseudomonadati</taxon>
        <taxon>Pseudomonadota</taxon>
        <taxon>Betaproteobacteria</taxon>
        <taxon>Burkholderiales</taxon>
        <taxon>Comamonadaceae</taxon>
        <taxon>Ottowia</taxon>
    </lineage>
</organism>
<gene>
    <name evidence="4" type="ORF">ABIE13_000541</name>
</gene>
<feature type="domain" description="AB hydrolase-1" evidence="3">
    <location>
        <begin position="59"/>
        <end position="292"/>
    </location>
</feature>
<keyword evidence="5" id="KW-1185">Reference proteome</keyword>
<evidence type="ECO:0000259" key="3">
    <source>
        <dbReference type="Pfam" id="PF00561"/>
    </source>
</evidence>
<dbReference type="InterPro" id="IPR050266">
    <property type="entry name" value="AB_hydrolase_sf"/>
</dbReference>
<dbReference type="PANTHER" id="PTHR43798">
    <property type="entry name" value="MONOACYLGLYCEROL LIPASE"/>
    <property type="match status" value="1"/>
</dbReference>
<dbReference type="PANTHER" id="PTHR43798:SF31">
    <property type="entry name" value="AB HYDROLASE SUPERFAMILY PROTEIN YCLE"/>
    <property type="match status" value="1"/>
</dbReference>
<evidence type="ECO:0000313" key="4">
    <source>
        <dbReference type="EMBL" id="MET4575444.1"/>
    </source>
</evidence>